<organism evidence="2 3">
    <name type="scientific">Salix purpurea</name>
    <name type="common">Purple osier willow</name>
    <dbReference type="NCBI Taxonomy" id="77065"/>
    <lineage>
        <taxon>Eukaryota</taxon>
        <taxon>Viridiplantae</taxon>
        <taxon>Streptophyta</taxon>
        <taxon>Embryophyta</taxon>
        <taxon>Tracheophyta</taxon>
        <taxon>Spermatophyta</taxon>
        <taxon>Magnoliopsida</taxon>
        <taxon>eudicotyledons</taxon>
        <taxon>Gunneridae</taxon>
        <taxon>Pentapetalae</taxon>
        <taxon>rosids</taxon>
        <taxon>fabids</taxon>
        <taxon>Malpighiales</taxon>
        <taxon>Salicaceae</taxon>
        <taxon>Saliceae</taxon>
        <taxon>Salix</taxon>
    </lineage>
</organism>
<keyword evidence="3" id="KW-1185">Reference proteome</keyword>
<dbReference type="Proteomes" id="UP001151532">
    <property type="component" value="Chromosome 11"/>
</dbReference>
<proteinExistence type="predicted"/>
<evidence type="ECO:0000313" key="2">
    <source>
        <dbReference type="EMBL" id="KAJ6770223.1"/>
    </source>
</evidence>
<keyword evidence="1" id="KW-0812">Transmembrane</keyword>
<keyword evidence="1" id="KW-1133">Transmembrane helix</keyword>
<protein>
    <submittedName>
        <fullName evidence="2">Uncharacterized protein</fullName>
    </submittedName>
</protein>
<evidence type="ECO:0000256" key="1">
    <source>
        <dbReference type="SAM" id="Phobius"/>
    </source>
</evidence>
<feature type="transmembrane region" description="Helical" evidence="1">
    <location>
        <begin position="25"/>
        <end position="48"/>
    </location>
</feature>
<accession>A0A9Q0WP17</accession>
<dbReference type="EMBL" id="JAPFFK010000003">
    <property type="protein sequence ID" value="KAJ6770223.1"/>
    <property type="molecule type" value="Genomic_DNA"/>
</dbReference>
<keyword evidence="1" id="KW-0472">Membrane</keyword>
<reference evidence="2" key="2">
    <citation type="journal article" date="2023" name="Int. J. Mol. Sci.">
        <title>De Novo Assembly and Annotation of 11 Diverse Shrub Willow (Salix) Genomes Reveals Novel Gene Organization in Sex-Linked Regions.</title>
        <authorList>
            <person name="Hyden B."/>
            <person name="Feng K."/>
            <person name="Yates T.B."/>
            <person name="Jawdy S."/>
            <person name="Cereghino C."/>
            <person name="Smart L.B."/>
            <person name="Muchero W."/>
        </authorList>
    </citation>
    <scope>NUCLEOTIDE SEQUENCE</scope>
    <source>
        <tissue evidence="2">Shoot tip</tissue>
    </source>
</reference>
<dbReference type="AlphaFoldDB" id="A0A9Q0WP17"/>
<gene>
    <name evidence="2" type="ORF">OIU79_020962</name>
</gene>
<evidence type="ECO:0000313" key="3">
    <source>
        <dbReference type="Proteomes" id="UP001151532"/>
    </source>
</evidence>
<name>A0A9Q0WP17_SALPP</name>
<reference evidence="2" key="1">
    <citation type="submission" date="2022-11" db="EMBL/GenBank/DDBJ databases">
        <authorList>
            <person name="Hyden B.L."/>
            <person name="Feng K."/>
            <person name="Yates T."/>
            <person name="Jawdy S."/>
            <person name="Smart L.B."/>
            <person name="Muchero W."/>
        </authorList>
    </citation>
    <scope>NUCLEOTIDE SEQUENCE</scope>
    <source>
        <tissue evidence="2">Shoot tip</tissue>
    </source>
</reference>
<comment type="caution">
    <text evidence="2">The sequence shown here is derived from an EMBL/GenBank/DDBJ whole genome shotgun (WGS) entry which is preliminary data.</text>
</comment>
<sequence>MFYVSSSIIEDGCRTLIDSHREDPILGIINCYWLLILLLLHVVFIGGLRAKTYFRRHIASLPYRINCRVNKLAHVCNELINC</sequence>